<sequence>MMNIGSNIMKRMIFSVIFLMVLFSTVRAQGRSERDSVRKHKWGDVLPEYKIPKLDTSKQVFTDSLVRGLYGIKPVEIPNVYGKNAAYSSAYRMPIARLSGRSCAPMPGTEKLDEKEANQKTTPYLQVQPLLIK</sequence>
<dbReference type="Proteomes" id="UP000190150">
    <property type="component" value="Unassembled WGS sequence"/>
</dbReference>
<gene>
    <name evidence="1" type="ORF">SAMN05660841_02688</name>
</gene>
<proteinExistence type="predicted"/>
<protein>
    <submittedName>
        <fullName evidence="1">Uncharacterized protein</fullName>
    </submittedName>
</protein>
<dbReference type="AlphaFoldDB" id="A0A1T5EPD8"/>
<keyword evidence="2" id="KW-1185">Reference proteome</keyword>
<evidence type="ECO:0000313" key="1">
    <source>
        <dbReference type="EMBL" id="SKB85775.1"/>
    </source>
</evidence>
<reference evidence="2" key="1">
    <citation type="submission" date="2017-02" db="EMBL/GenBank/DDBJ databases">
        <authorList>
            <person name="Varghese N."/>
            <person name="Submissions S."/>
        </authorList>
    </citation>
    <scope>NUCLEOTIDE SEQUENCE [LARGE SCALE GENOMIC DNA]</scope>
    <source>
        <strain evidence="2">DSM 24091</strain>
    </source>
</reference>
<dbReference type="OrthoDB" id="713303at2"/>
<organism evidence="1 2">
    <name type="scientific">Sphingobacterium nematocida</name>
    <dbReference type="NCBI Taxonomy" id="1513896"/>
    <lineage>
        <taxon>Bacteria</taxon>
        <taxon>Pseudomonadati</taxon>
        <taxon>Bacteroidota</taxon>
        <taxon>Sphingobacteriia</taxon>
        <taxon>Sphingobacteriales</taxon>
        <taxon>Sphingobacteriaceae</taxon>
        <taxon>Sphingobacterium</taxon>
    </lineage>
</organism>
<accession>A0A1T5EPD8</accession>
<evidence type="ECO:0000313" key="2">
    <source>
        <dbReference type="Proteomes" id="UP000190150"/>
    </source>
</evidence>
<dbReference type="EMBL" id="FUZF01000012">
    <property type="protein sequence ID" value="SKB85775.1"/>
    <property type="molecule type" value="Genomic_DNA"/>
</dbReference>
<name>A0A1T5EPD8_9SPHI</name>
<dbReference type="RefSeq" id="WP_079643608.1">
    <property type="nucleotide sequence ID" value="NZ_FUZF01000012.1"/>
</dbReference>
<dbReference type="STRING" id="1513896.SAMN05660841_02688"/>